<reference evidence="2 3" key="1">
    <citation type="submission" date="2018-06" db="EMBL/GenBank/DDBJ databases">
        <authorList>
            <consortium name="Pathogen Informatics"/>
            <person name="Doyle S."/>
        </authorList>
    </citation>
    <scope>NUCLEOTIDE SEQUENCE [LARGE SCALE GENOMIC DNA]</scope>
    <source>
        <strain evidence="2 3">NCTC10975</strain>
    </source>
</reference>
<dbReference type="Pfam" id="PF13531">
    <property type="entry name" value="SBP_bac_11"/>
    <property type="match status" value="1"/>
</dbReference>
<evidence type="ECO:0000256" key="1">
    <source>
        <dbReference type="SAM" id="SignalP"/>
    </source>
</evidence>
<feature type="signal peptide" evidence="1">
    <location>
        <begin position="1"/>
        <end position="22"/>
    </location>
</feature>
<dbReference type="EMBL" id="UAUE01000002">
    <property type="protein sequence ID" value="SPY94039.1"/>
    <property type="molecule type" value="Genomic_DNA"/>
</dbReference>
<dbReference type="SUPFAM" id="SSF53850">
    <property type="entry name" value="Periplasmic binding protein-like II"/>
    <property type="match status" value="1"/>
</dbReference>
<proteinExistence type="predicted"/>
<evidence type="ECO:0000313" key="2">
    <source>
        <dbReference type="EMBL" id="SPY94039.1"/>
    </source>
</evidence>
<name>A0A2X2DE93_PROMI</name>
<protein>
    <submittedName>
        <fullName evidence="2">ABC transporter, substrate-binding protein</fullName>
    </submittedName>
</protein>
<dbReference type="Gene3D" id="3.40.190.10">
    <property type="entry name" value="Periplasmic binding protein-like II"/>
    <property type="match status" value="1"/>
</dbReference>
<feature type="chain" id="PRO_5015850589" evidence="1">
    <location>
        <begin position="23"/>
        <end position="93"/>
    </location>
</feature>
<organism evidence="2 3">
    <name type="scientific">Proteus mirabilis</name>
    <dbReference type="NCBI Taxonomy" id="584"/>
    <lineage>
        <taxon>Bacteria</taxon>
        <taxon>Pseudomonadati</taxon>
        <taxon>Pseudomonadota</taxon>
        <taxon>Gammaproteobacteria</taxon>
        <taxon>Enterobacterales</taxon>
        <taxon>Morganellaceae</taxon>
        <taxon>Proteus</taxon>
    </lineage>
</organism>
<dbReference type="AlphaFoldDB" id="A0A2X2DE93"/>
<dbReference type="Proteomes" id="UP000251485">
    <property type="component" value="Unassembled WGS sequence"/>
</dbReference>
<accession>A0A2X2DE93</accession>
<gene>
    <name evidence="2" type="ORF">NCTC10975_00368</name>
</gene>
<sequence>MKRQVLVGLGFALGLFCHNSFAVELHLYAGAGLKQPVEQVVGLFEKETGNTVTIEYGGSGQILTRLNLTQQGDLFFSRLSRVCRKISETKSGG</sequence>
<evidence type="ECO:0000313" key="3">
    <source>
        <dbReference type="Proteomes" id="UP000251485"/>
    </source>
</evidence>
<keyword evidence="1" id="KW-0732">Signal</keyword>